<protein>
    <submittedName>
        <fullName evidence="1">Uncharacterized protein</fullName>
    </submittedName>
</protein>
<reference evidence="1 2" key="1">
    <citation type="journal article" date="2016" name="Int. J. Syst. Evol. Microbiol.">
        <title>Pseudaminobacter manganicus sp. nov., isolated from sludge of a manganese mine.</title>
        <authorList>
            <person name="Li J."/>
            <person name="Huang J."/>
            <person name="Liao S."/>
            <person name="Wang G."/>
        </authorList>
    </citation>
    <scope>NUCLEOTIDE SEQUENCE [LARGE SCALE GENOMIC DNA]</scope>
    <source>
        <strain evidence="1 2">JH-7</strain>
    </source>
</reference>
<proteinExistence type="predicted"/>
<dbReference type="RefSeq" id="WP_139789185.1">
    <property type="nucleotide sequence ID" value="NZ_MDET01000023.1"/>
</dbReference>
<evidence type="ECO:0000313" key="2">
    <source>
        <dbReference type="Proteomes" id="UP000191905"/>
    </source>
</evidence>
<dbReference type="EMBL" id="MDET01000023">
    <property type="protein sequence ID" value="OQM74718.1"/>
    <property type="molecule type" value="Genomic_DNA"/>
</dbReference>
<gene>
    <name evidence="1" type="ORF">BFN67_03515</name>
</gene>
<evidence type="ECO:0000313" key="1">
    <source>
        <dbReference type="EMBL" id="OQM74718.1"/>
    </source>
</evidence>
<comment type="caution">
    <text evidence="1">The sequence shown here is derived from an EMBL/GenBank/DDBJ whole genome shotgun (WGS) entry which is preliminary data.</text>
</comment>
<accession>A0A1V8RNF6</accession>
<organism evidence="1 2">
    <name type="scientific">Manganibacter manganicus</name>
    <dbReference type="NCBI Taxonomy" id="1873176"/>
    <lineage>
        <taxon>Bacteria</taxon>
        <taxon>Pseudomonadati</taxon>
        <taxon>Pseudomonadota</taxon>
        <taxon>Alphaproteobacteria</taxon>
        <taxon>Hyphomicrobiales</taxon>
        <taxon>Phyllobacteriaceae</taxon>
        <taxon>Manganibacter</taxon>
    </lineage>
</organism>
<name>A0A1V8RNF6_9HYPH</name>
<sequence length="73" mass="7795">MNERILRAVAGELAGYENAYQHGHVSEQASAGLKLLRAVSKNVLAPAFHTSNNAPQREIARRILAAIEGSAGK</sequence>
<dbReference type="Proteomes" id="UP000191905">
    <property type="component" value="Unassembled WGS sequence"/>
</dbReference>
<dbReference type="AlphaFoldDB" id="A0A1V8RNF6"/>
<dbReference type="STRING" id="1873176.BFN67_03515"/>
<keyword evidence="2" id="KW-1185">Reference proteome</keyword>